<dbReference type="InterPro" id="IPR013694">
    <property type="entry name" value="VIT"/>
</dbReference>
<dbReference type="PANTHER" id="PTHR10338:SF119">
    <property type="entry name" value="INTER-ALPHA-TRYPSIN INHIBITOR HEAVY CHAIN H4"/>
    <property type="match status" value="1"/>
</dbReference>
<dbReference type="GO" id="GO:0004867">
    <property type="term" value="F:serine-type endopeptidase inhibitor activity"/>
    <property type="evidence" value="ECO:0007669"/>
    <property type="project" value="UniProtKB-KW"/>
</dbReference>
<protein>
    <submittedName>
        <fullName evidence="12">Inter-alpha-trypsin inhibitor heavy chain 4</fullName>
    </submittedName>
</protein>
<keyword evidence="3" id="KW-0964">Secreted</keyword>
<evidence type="ECO:0000256" key="2">
    <source>
        <dbReference type="ARBA" id="ARBA00010158"/>
    </source>
</evidence>
<feature type="signal peptide" evidence="9">
    <location>
        <begin position="1"/>
        <end position="28"/>
    </location>
</feature>
<feature type="chain" id="PRO_5034265199" evidence="9">
    <location>
        <begin position="29"/>
        <end position="900"/>
    </location>
</feature>
<dbReference type="SMART" id="SM00609">
    <property type="entry name" value="VIT"/>
    <property type="match status" value="1"/>
</dbReference>
<dbReference type="SMART" id="SM00327">
    <property type="entry name" value="VWA"/>
    <property type="match status" value="1"/>
</dbReference>
<comment type="subcellular location">
    <subcellularLocation>
        <location evidence="1">Secreted</location>
    </subcellularLocation>
</comment>
<dbReference type="InterPro" id="IPR010600">
    <property type="entry name" value="ITI_HC_C"/>
</dbReference>
<name>A0A8C4PQ52_EQUAS</name>
<organism evidence="12">
    <name type="scientific">Equus asinus asinus</name>
    <dbReference type="NCBI Taxonomy" id="83772"/>
    <lineage>
        <taxon>Eukaryota</taxon>
        <taxon>Metazoa</taxon>
        <taxon>Chordata</taxon>
        <taxon>Craniata</taxon>
        <taxon>Vertebrata</taxon>
        <taxon>Euteleostomi</taxon>
        <taxon>Mammalia</taxon>
        <taxon>Eutheria</taxon>
        <taxon>Laurasiatheria</taxon>
        <taxon>Perissodactyla</taxon>
        <taxon>Equidae</taxon>
        <taxon>Equus</taxon>
    </lineage>
</organism>
<keyword evidence="4" id="KW-0646">Protease inhibitor</keyword>
<gene>
    <name evidence="12" type="primary">ITIH4</name>
</gene>
<evidence type="ECO:0000256" key="5">
    <source>
        <dbReference type="ARBA" id="ARBA00022729"/>
    </source>
</evidence>
<evidence type="ECO:0000256" key="4">
    <source>
        <dbReference type="ARBA" id="ARBA00022690"/>
    </source>
</evidence>
<dbReference type="SUPFAM" id="SSF53300">
    <property type="entry name" value="vWA-like"/>
    <property type="match status" value="1"/>
</dbReference>
<dbReference type="PROSITE" id="PS51468">
    <property type="entry name" value="VIT"/>
    <property type="match status" value="1"/>
</dbReference>
<dbReference type="Pfam" id="PF06668">
    <property type="entry name" value="ITI_HC_C"/>
    <property type="match status" value="1"/>
</dbReference>
<dbReference type="InterPro" id="IPR050934">
    <property type="entry name" value="ITIH"/>
</dbReference>
<keyword evidence="6" id="KW-0722">Serine protease inhibitor</keyword>
<dbReference type="GO" id="GO:0005576">
    <property type="term" value="C:extracellular region"/>
    <property type="evidence" value="ECO:0007669"/>
    <property type="project" value="UniProtKB-SubCell"/>
</dbReference>
<dbReference type="Gene3D" id="3.40.50.410">
    <property type="entry name" value="von Willebrand factor, type A domain"/>
    <property type="match status" value="1"/>
</dbReference>
<proteinExistence type="inferred from homology"/>
<evidence type="ECO:0000256" key="1">
    <source>
        <dbReference type="ARBA" id="ARBA00004613"/>
    </source>
</evidence>
<feature type="domain" description="VIT" evidence="11">
    <location>
        <begin position="19"/>
        <end position="148"/>
    </location>
</feature>
<evidence type="ECO:0000259" key="11">
    <source>
        <dbReference type="PROSITE" id="PS51468"/>
    </source>
</evidence>
<dbReference type="CDD" id="cd01461">
    <property type="entry name" value="vWA_interalpha_trypsin_inhibitor"/>
    <property type="match status" value="1"/>
</dbReference>
<evidence type="ECO:0000256" key="3">
    <source>
        <dbReference type="ARBA" id="ARBA00022525"/>
    </source>
</evidence>
<dbReference type="InterPro" id="IPR002035">
    <property type="entry name" value="VWF_A"/>
</dbReference>
<dbReference type="PROSITE" id="PS50234">
    <property type="entry name" value="VWFA"/>
    <property type="match status" value="1"/>
</dbReference>
<dbReference type="FunFam" id="3.40.50.410:FF:000013">
    <property type="entry name" value="inter-alpha-trypsin inhibitor heavy chain H2"/>
    <property type="match status" value="1"/>
</dbReference>
<dbReference type="AlphaFoldDB" id="A0A8C4PQ52"/>
<evidence type="ECO:0000256" key="6">
    <source>
        <dbReference type="ARBA" id="ARBA00022900"/>
    </source>
</evidence>
<feature type="domain" description="VWFA" evidence="10">
    <location>
        <begin position="274"/>
        <end position="457"/>
    </location>
</feature>
<dbReference type="PANTHER" id="PTHR10338">
    <property type="entry name" value="INTER-ALPHA-TRYPSIN INHIBITOR HEAVY CHAIN FAMILY MEMBER"/>
    <property type="match status" value="1"/>
</dbReference>
<evidence type="ECO:0000256" key="9">
    <source>
        <dbReference type="SAM" id="SignalP"/>
    </source>
</evidence>
<sequence>AKMKTPVCSYGIMLVLLSLLAVLQATTALKNGIDIYSLTVDSKVSSRFAHTVVTSRVVNKAETVQEATFQMELPKKAFITNFSMIIDGVTYPGNIKEKVAAQKEYSAAVARGESAGLVKATGRNMERFQVSVNVAPDAKVTFELVYEELLKRRLGVYELLLKVQPKQLVKHLQMDIHIFEPQGISFLETESTFMTNELADALTVSQNMTKAHIRFKPTLSQQRKSPEQQDTVLNGNFIVRYDVNRTVSGGSIQIENGYFVHYFAPDGLPTIPKNVIFVIDQSGSMAGRKIQQTRDALIKIVDDLGPKDQFNLVCFNEEATQWKPSLVPASAENMKEARNFAAGIMARGGTNINDAVLLAVQLLERANKQELLPAGSVSLIILLTDGDPTVGETNRANIQKNVQEAISGQCSLFCLGFGFHVSYAFLEKLALDNGGLARRIYEDSDSALQLQDFYQEVANPLLMKVAFEYPSNAVEEVTQDNFRLLFKGSEMVVAGKLRDKGPDVLSAKVRGQLHLQNITFQTEASVAEKEEEFRSPKYIFHSFMERLWAYLTIQQLLERAVSASDSEKQALETRALSLSLNYSFVTPLTSMVVTKPEGQEESRVAEKPVENENRHRNIHVGKVLTPLKAGLGDSWPTQHRTPAPRGRSLGPLQLSPAARREHRLPKHTGAFSHLFIQLLATTQPAPPTVGTTPAVPAPIQAPPVILPLPGQSVDWLCVDIKRSQGLMKLLSDPDQGVEVTGQYETEKAQFSWIEVTFKNPQLQVRASPEHVVVTRNRRSTAHKWKETLFSVIPGLKMTMDSAGLLLLTSPDKVTIGLLSWDGPGKGLRLLLQDTDRFSSHVGGALGQFYQDVLWGPPAAADDNKRTLRVQGHDHPATRELKLDYQEGLPGREISCWSVEL</sequence>
<feature type="region of interest" description="Disordered" evidence="8">
    <location>
        <begin position="631"/>
        <end position="652"/>
    </location>
</feature>
<dbReference type="GO" id="GO:0006953">
    <property type="term" value="P:acute-phase response"/>
    <property type="evidence" value="ECO:0007669"/>
    <property type="project" value="UniProtKB-ARBA"/>
</dbReference>
<accession>A0A8C4PQ52</accession>
<keyword evidence="5 9" id="KW-0732">Signal</keyword>
<dbReference type="Pfam" id="PF08487">
    <property type="entry name" value="VIT"/>
    <property type="match status" value="1"/>
</dbReference>
<dbReference type="InterPro" id="IPR036465">
    <property type="entry name" value="vWFA_dom_sf"/>
</dbReference>
<comment type="similarity">
    <text evidence="2">Belongs to the ITIH family.</text>
</comment>
<dbReference type="Ensembl" id="ENSEAST00005023599.1">
    <property type="protein sequence ID" value="ENSEASP00005021748.1"/>
    <property type="gene ID" value="ENSEASG00005014821.1"/>
</dbReference>
<dbReference type="Pfam" id="PF00092">
    <property type="entry name" value="VWA"/>
    <property type="match status" value="1"/>
</dbReference>
<evidence type="ECO:0000313" key="12">
    <source>
        <dbReference type="Ensembl" id="ENSEASP00005021748.1"/>
    </source>
</evidence>
<evidence type="ECO:0000256" key="7">
    <source>
        <dbReference type="ARBA" id="ARBA00023180"/>
    </source>
</evidence>
<evidence type="ECO:0000259" key="10">
    <source>
        <dbReference type="PROSITE" id="PS50234"/>
    </source>
</evidence>
<dbReference type="GO" id="GO:0030212">
    <property type="term" value="P:hyaluronan metabolic process"/>
    <property type="evidence" value="ECO:0007669"/>
    <property type="project" value="InterPro"/>
</dbReference>
<reference evidence="12" key="1">
    <citation type="submission" date="2023-03" db="UniProtKB">
        <authorList>
            <consortium name="Ensembl"/>
        </authorList>
    </citation>
    <scope>IDENTIFICATION</scope>
</reference>
<evidence type="ECO:0000256" key="8">
    <source>
        <dbReference type="SAM" id="MobiDB-lite"/>
    </source>
</evidence>
<keyword evidence="7" id="KW-0325">Glycoprotein</keyword>